<protein>
    <submittedName>
        <fullName evidence="1">Uncharacterized protein</fullName>
    </submittedName>
</protein>
<evidence type="ECO:0000313" key="4">
    <source>
        <dbReference type="Proteomes" id="UP000217005"/>
    </source>
</evidence>
<dbReference type="EMBL" id="NEVL01000003">
    <property type="protein sequence ID" value="OZI36172.1"/>
    <property type="molecule type" value="Genomic_DNA"/>
</dbReference>
<dbReference type="OrthoDB" id="7062435at2"/>
<comment type="caution">
    <text evidence="1">The sequence shown here is derived from an EMBL/GenBank/DDBJ whole genome shotgun (WGS) entry which is preliminary data.</text>
</comment>
<name>A0A261SGV7_9BORD</name>
<evidence type="ECO:0000313" key="2">
    <source>
        <dbReference type="EMBL" id="OZI58869.1"/>
    </source>
</evidence>
<gene>
    <name evidence="2" type="ORF">CAL27_19550</name>
    <name evidence="1" type="ORF">CEG14_14185</name>
</gene>
<reference evidence="2 3" key="1">
    <citation type="submission" date="2017-05" db="EMBL/GenBank/DDBJ databases">
        <title>Complete and WGS of Bordetella genogroups.</title>
        <authorList>
            <person name="Spilker T."/>
            <person name="Lipuma J."/>
        </authorList>
    </citation>
    <scope>NUCLEOTIDE SEQUENCE [LARGE SCALE GENOMIC DNA]</scope>
    <source>
        <strain evidence="2 3">AU9795</strain>
    </source>
</reference>
<dbReference type="Proteomes" id="UP000217005">
    <property type="component" value="Unassembled WGS sequence"/>
</dbReference>
<dbReference type="AlphaFoldDB" id="A0A261SGV7"/>
<dbReference type="RefSeq" id="WP_094826981.1">
    <property type="nucleotide sequence ID" value="NZ_NEVL01000003.1"/>
</dbReference>
<dbReference type="EMBL" id="NEVR01000004">
    <property type="protein sequence ID" value="OZI58869.1"/>
    <property type="molecule type" value="Genomic_DNA"/>
</dbReference>
<proteinExistence type="predicted"/>
<dbReference type="Proteomes" id="UP000216354">
    <property type="component" value="Unassembled WGS sequence"/>
</dbReference>
<sequence>MKKLSTQDLQAAVEILRRVQARLARAGELPLEPTLYQCAKGYKRSLATYLWTWLSGLLAPQKSLALWLDVHQAGWRQGKTPAAAVYARAEHQWFEWLIAELQREIDDPHERARRA</sequence>
<evidence type="ECO:0000313" key="1">
    <source>
        <dbReference type="EMBL" id="OZI36172.1"/>
    </source>
</evidence>
<organism evidence="1 4">
    <name type="scientific">Bordetella genomosp. 1</name>
    <dbReference type="NCBI Taxonomy" id="1395607"/>
    <lineage>
        <taxon>Bacteria</taxon>
        <taxon>Pseudomonadati</taxon>
        <taxon>Pseudomonadota</taxon>
        <taxon>Betaproteobacteria</taxon>
        <taxon>Burkholderiales</taxon>
        <taxon>Alcaligenaceae</taxon>
        <taxon>Bordetella</taxon>
    </lineage>
</organism>
<accession>A0A261SGV7</accession>
<keyword evidence="3" id="KW-1185">Reference proteome</keyword>
<reference evidence="1 4" key="2">
    <citation type="submission" date="2017-05" db="EMBL/GenBank/DDBJ databases">
        <title>Complete and WGS of Bordetella genogroups.</title>
        <authorList>
            <person name="Spilker T."/>
            <person name="LiPuma J."/>
        </authorList>
    </citation>
    <scope>NUCLEOTIDE SEQUENCE [LARGE SCALE GENOMIC DNA]</scope>
    <source>
        <strain evidence="1 4">AU17610</strain>
    </source>
</reference>
<evidence type="ECO:0000313" key="3">
    <source>
        <dbReference type="Proteomes" id="UP000216354"/>
    </source>
</evidence>